<accession>A0A077ND77</accession>
<dbReference type="AlphaFoldDB" id="A0A077ND77"/>
<dbReference type="Proteomes" id="UP000028511">
    <property type="component" value="Unassembled WGS sequence"/>
</dbReference>
<evidence type="ECO:0000313" key="2">
    <source>
        <dbReference type="Proteomes" id="UP000028511"/>
    </source>
</evidence>
<dbReference type="EMBL" id="CBSW010000076">
    <property type="protein sequence ID" value="CDG95880.1"/>
    <property type="molecule type" value="Genomic_DNA"/>
</dbReference>
<name>A0A077ND77_XENBV</name>
<organism evidence="1 2">
    <name type="scientific">Xenorhabdus bovienii str. puntauvense</name>
    <dbReference type="NCBI Taxonomy" id="1398201"/>
    <lineage>
        <taxon>Bacteria</taxon>
        <taxon>Pseudomonadati</taxon>
        <taxon>Pseudomonadota</taxon>
        <taxon>Gammaproteobacteria</taxon>
        <taxon>Enterobacterales</taxon>
        <taxon>Morganellaceae</taxon>
        <taxon>Xenorhabdus</taxon>
    </lineage>
</organism>
<gene>
    <name evidence="1" type="ORF">XBP1_1670011</name>
</gene>
<dbReference type="HOGENOM" id="CLU_2775033_0_0_6"/>
<sequence>MSCYILNKLAALINNVKSLKVKITHLKSIKIFNYFMVCFFIKYTHNKLHSKVNYIYLKKLFSATNPALY</sequence>
<comment type="caution">
    <text evidence="1">The sequence shown here is derived from an EMBL/GenBank/DDBJ whole genome shotgun (WGS) entry which is preliminary data.</text>
</comment>
<evidence type="ECO:0000313" key="1">
    <source>
        <dbReference type="EMBL" id="CDG95880.1"/>
    </source>
</evidence>
<reference evidence="1" key="1">
    <citation type="submission" date="2013-07" db="EMBL/GenBank/DDBJ databases">
        <title>Sub-species coevolution in mutualistic symbiosis.</title>
        <authorList>
            <person name="Murfin K."/>
            <person name="Klassen J."/>
            <person name="Lee M."/>
            <person name="Forst S."/>
            <person name="Stock P."/>
            <person name="Goodrich-Blair H."/>
        </authorList>
    </citation>
    <scope>NUCLEOTIDE SEQUENCE [LARGE SCALE GENOMIC DNA]</scope>
    <source>
        <strain evidence="1">Puntauvense</strain>
    </source>
</reference>
<proteinExistence type="predicted"/>
<protein>
    <submittedName>
        <fullName evidence="1">Uncharacterized protein</fullName>
    </submittedName>
</protein>